<evidence type="ECO:0000313" key="2">
    <source>
        <dbReference type="Proteomes" id="UP001465976"/>
    </source>
</evidence>
<name>A0ABR3FC70_9AGAR</name>
<keyword evidence="2" id="KW-1185">Reference proteome</keyword>
<dbReference type="PANTHER" id="PTHR48312">
    <property type="match status" value="1"/>
</dbReference>
<sequence>MVKRDTPQLRKLYEDSRTAEVYKNFTFQHCLDELERSIAEAEIEGKIAALKEHSCFMMDSEAIHHIDHIEREIRERPVIVDNFLDLPEPERSATSVPTLPIPNPTLIPDRLFVSLTPVIIIRHPAKTVPSYLRASSQFGATVFDADFPVESSFKWQRMVYDCYKAWFSSREGGDESLPIVIDGDKLISDPRGQMENLCKRVGLDPAGIEYTWEVQAPDTQMQAVFFRTLYESTSVIQGEKSAKSPVLEDEVKEWVKEWDEETARELKRRTELYLPDYEYLLQRSI</sequence>
<evidence type="ECO:0000313" key="1">
    <source>
        <dbReference type="EMBL" id="KAL0572880.1"/>
    </source>
</evidence>
<dbReference type="EMBL" id="JBAHYK010000569">
    <property type="protein sequence ID" value="KAL0572880.1"/>
    <property type="molecule type" value="Genomic_DNA"/>
</dbReference>
<dbReference type="PANTHER" id="PTHR48312:SF1">
    <property type="entry name" value="SULFOTRANSFERASE"/>
    <property type="match status" value="1"/>
</dbReference>
<gene>
    <name evidence="1" type="ORF">V5O48_009074</name>
</gene>
<proteinExistence type="predicted"/>
<organism evidence="1 2">
    <name type="scientific">Marasmius crinis-equi</name>
    <dbReference type="NCBI Taxonomy" id="585013"/>
    <lineage>
        <taxon>Eukaryota</taxon>
        <taxon>Fungi</taxon>
        <taxon>Dikarya</taxon>
        <taxon>Basidiomycota</taxon>
        <taxon>Agaricomycotina</taxon>
        <taxon>Agaricomycetes</taxon>
        <taxon>Agaricomycetidae</taxon>
        <taxon>Agaricales</taxon>
        <taxon>Marasmiineae</taxon>
        <taxon>Marasmiaceae</taxon>
        <taxon>Marasmius</taxon>
    </lineage>
</organism>
<dbReference type="SUPFAM" id="SSF52540">
    <property type="entry name" value="P-loop containing nucleoside triphosphate hydrolases"/>
    <property type="match status" value="1"/>
</dbReference>
<comment type="caution">
    <text evidence="1">The sequence shown here is derived from an EMBL/GenBank/DDBJ whole genome shotgun (WGS) entry which is preliminary data.</text>
</comment>
<dbReference type="InterPro" id="IPR027417">
    <property type="entry name" value="P-loop_NTPase"/>
</dbReference>
<reference evidence="1 2" key="1">
    <citation type="submission" date="2024-02" db="EMBL/GenBank/DDBJ databases">
        <title>A draft genome for the cacao thread blight pathogen Marasmius crinis-equi.</title>
        <authorList>
            <person name="Cohen S.P."/>
            <person name="Baruah I.K."/>
            <person name="Amoako-Attah I."/>
            <person name="Bukari Y."/>
            <person name="Meinhardt L.W."/>
            <person name="Bailey B.A."/>
        </authorList>
    </citation>
    <scope>NUCLEOTIDE SEQUENCE [LARGE SCALE GENOMIC DNA]</scope>
    <source>
        <strain evidence="1 2">GH-76</strain>
    </source>
</reference>
<accession>A0ABR3FC70</accession>
<evidence type="ECO:0008006" key="3">
    <source>
        <dbReference type="Google" id="ProtNLM"/>
    </source>
</evidence>
<dbReference type="Proteomes" id="UP001465976">
    <property type="component" value="Unassembled WGS sequence"/>
</dbReference>
<dbReference type="Gene3D" id="3.40.50.300">
    <property type="entry name" value="P-loop containing nucleotide triphosphate hydrolases"/>
    <property type="match status" value="1"/>
</dbReference>
<protein>
    <recommendedName>
        <fullName evidence="3">Sulfotransferase</fullName>
    </recommendedName>
</protein>